<dbReference type="Gene3D" id="2.170.130.10">
    <property type="entry name" value="TonB-dependent receptor, plug domain"/>
    <property type="match status" value="1"/>
</dbReference>
<dbReference type="AlphaFoldDB" id="A0A9X1X1V4"/>
<comment type="subcellular location">
    <subcellularLocation>
        <location evidence="1 10">Cell outer membrane</location>
        <topology evidence="1 10">Multi-pass membrane protein</topology>
    </subcellularLocation>
</comment>
<evidence type="ECO:0000256" key="12">
    <source>
        <dbReference type="SAM" id="SignalP"/>
    </source>
</evidence>
<evidence type="ECO:0000256" key="6">
    <source>
        <dbReference type="ARBA" id="ARBA00023077"/>
    </source>
</evidence>
<comment type="similarity">
    <text evidence="10 11">Belongs to the TonB-dependent receptor family.</text>
</comment>
<dbReference type="Gene3D" id="2.40.170.20">
    <property type="entry name" value="TonB-dependent receptor, beta-barrel domain"/>
    <property type="match status" value="1"/>
</dbReference>
<dbReference type="InterPro" id="IPR012910">
    <property type="entry name" value="Plug_dom"/>
</dbReference>
<dbReference type="InterPro" id="IPR037066">
    <property type="entry name" value="Plug_dom_sf"/>
</dbReference>
<name>A0A9X1X1V4_9SPHI</name>
<dbReference type="InterPro" id="IPR000531">
    <property type="entry name" value="Beta-barrel_TonB"/>
</dbReference>
<feature type="signal peptide" evidence="12">
    <location>
        <begin position="1"/>
        <end position="26"/>
    </location>
</feature>
<evidence type="ECO:0000259" key="13">
    <source>
        <dbReference type="Pfam" id="PF00593"/>
    </source>
</evidence>
<protein>
    <submittedName>
        <fullName evidence="15">TonB-dependent receptor</fullName>
    </submittedName>
</protein>
<dbReference type="InterPro" id="IPR039426">
    <property type="entry name" value="TonB-dep_rcpt-like"/>
</dbReference>
<keyword evidence="8 15" id="KW-0675">Receptor</keyword>
<evidence type="ECO:0000256" key="1">
    <source>
        <dbReference type="ARBA" id="ARBA00004571"/>
    </source>
</evidence>
<evidence type="ECO:0000259" key="14">
    <source>
        <dbReference type="Pfam" id="PF07715"/>
    </source>
</evidence>
<dbReference type="PANTHER" id="PTHR30069:SF29">
    <property type="entry name" value="HEMOGLOBIN AND HEMOGLOBIN-HAPTOGLOBIN-BINDING PROTEIN 1-RELATED"/>
    <property type="match status" value="1"/>
</dbReference>
<evidence type="ECO:0000256" key="5">
    <source>
        <dbReference type="ARBA" id="ARBA00022729"/>
    </source>
</evidence>
<dbReference type="GO" id="GO:0015344">
    <property type="term" value="F:siderophore uptake transmembrane transporter activity"/>
    <property type="evidence" value="ECO:0007669"/>
    <property type="project" value="TreeGrafter"/>
</dbReference>
<accession>A0A9X1X1V4</accession>
<dbReference type="GO" id="GO:0044718">
    <property type="term" value="P:siderophore transmembrane transport"/>
    <property type="evidence" value="ECO:0007669"/>
    <property type="project" value="TreeGrafter"/>
</dbReference>
<keyword evidence="9 10" id="KW-0998">Cell outer membrane</keyword>
<comment type="caution">
    <text evidence="15">The sequence shown here is derived from an EMBL/GenBank/DDBJ whole genome shotgun (WGS) entry which is preliminary data.</text>
</comment>
<dbReference type="RefSeq" id="WP_245129525.1">
    <property type="nucleotide sequence ID" value="NZ_JALJEJ010000003.1"/>
</dbReference>
<evidence type="ECO:0000256" key="2">
    <source>
        <dbReference type="ARBA" id="ARBA00022448"/>
    </source>
</evidence>
<dbReference type="Proteomes" id="UP001139450">
    <property type="component" value="Unassembled WGS sequence"/>
</dbReference>
<dbReference type="Pfam" id="PF00593">
    <property type="entry name" value="TonB_dep_Rec_b-barrel"/>
    <property type="match status" value="1"/>
</dbReference>
<dbReference type="CDD" id="cd01347">
    <property type="entry name" value="ligand_gated_channel"/>
    <property type="match status" value="1"/>
</dbReference>
<proteinExistence type="inferred from homology"/>
<dbReference type="EMBL" id="JALJEJ010000003">
    <property type="protein sequence ID" value="MCJ8209692.1"/>
    <property type="molecule type" value="Genomic_DNA"/>
</dbReference>
<feature type="domain" description="TonB-dependent receptor plug" evidence="14">
    <location>
        <begin position="47"/>
        <end position="156"/>
    </location>
</feature>
<keyword evidence="3 10" id="KW-1134">Transmembrane beta strand</keyword>
<keyword evidence="16" id="KW-1185">Reference proteome</keyword>
<dbReference type="GO" id="GO:0009279">
    <property type="term" value="C:cell outer membrane"/>
    <property type="evidence" value="ECO:0007669"/>
    <property type="project" value="UniProtKB-SubCell"/>
</dbReference>
<feature type="domain" description="TonB-dependent receptor-like beta-barrel" evidence="13">
    <location>
        <begin position="235"/>
        <end position="623"/>
    </location>
</feature>
<evidence type="ECO:0000256" key="10">
    <source>
        <dbReference type="PROSITE-ProRule" id="PRU01360"/>
    </source>
</evidence>
<evidence type="ECO:0000256" key="8">
    <source>
        <dbReference type="ARBA" id="ARBA00023170"/>
    </source>
</evidence>
<keyword evidence="6 11" id="KW-0798">TonB box</keyword>
<keyword evidence="5 12" id="KW-0732">Signal</keyword>
<sequence length="650" mass="71949">MNKNFIRVAASLGFAQLVLQAAAVHAQDTTRTLKDVVVTASRSPKKQSEIGRVVTTITAAEIARSQGKTLPELINTVPGIMYSGAQNMQGQSSDIYLRGASAGNTLILVDGFPVNDASSIAGNYDLNAFPVNEIDHIEILKGSGSTLYGSDAVAGVINIITKHATGQGLKATGQFVGGSYKTFQEAVGLNGKLNKTGIALNVSNTDSKGFSVATDKDLTGTFDNDSFHQRSISLNLSQPVSNNFVLRGNLQYSRNTGDNDYDAFVDDKDYTYKRTYLNGGLGATWTLQQGALNLNVSQNNVRNKFQNLPGDNFNTYQLTNNLGKITNAEAVFNYKFNQYLDITSGAGYKYSSSNQYGEYRTTGYTPKPSVLSADSAHTAIGSVYTSLFFSYDVFHLEVGGRYNNHNKYGSNFTYTINPSFYLFNRLKVFGTLATAFKAPSLYQLYSQYGNIDLKPEKTTGSYEAGLDLGIVKNVLSFNTVFYKRSIEDVIAFYTDPKTFASYYVNANRQNDKGFESELTFKLSNITASAYAAYVVGRQTDATGKDTRNLYRRPKNTYGATLGIQVTNQFSFGFNYKYTGDRRDNDFTVYPSQIITLKHYNLLDLHLQADPCPRLTIFADLKNILDENYFDWYGYNTRRFNAAAGVKYQFN</sequence>
<evidence type="ECO:0000256" key="9">
    <source>
        <dbReference type="ARBA" id="ARBA00023237"/>
    </source>
</evidence>
<keyword evidence="4 10" id="KW-0812">Transmembrane</keyword>
<reference evidence="15" key="1">
    <citation type="submission" date="2022-04" db="EMBL/GenBank/DDBJ databases">
        <title>Mucilaginibacter sp. RS28 isolated from freshwater.</title>
        <authorList>
            <person name="Ko S.-R."/>
        </authorList>
    </citation>
    <scope>NUCLEOTIDE SEQUENCE</scope>
    <source>
        <strain evidence="15">RS28</strain>
    </source>
</reference>
<keyword evidence="7 10" id="KW-0472">Membrane</keyword>
<feature type="chain" id="PRO_5040858834" evidence="12">
    <location>
        <begin position="27"/>
        <end position="650"/>
    </location>
</feature>
<dbReference type="InterPro" id="IPR036942">
    <property type="entry name" value="Beta-barrel_TonB_sf"/>
</dbReference>
<evidence type="ECO:0000256" key="11">
    <source>
        <dbReference type="RuleBase" id="RU003357"/>
    </source>
</evidence>
<dbReference type="SUPFAM" id="SSF56935">
    <property type="entry name" value="Porins"/>
    <property type="match status" value="1"/>
</dbReference>
<gene>
    <name evidence="15" type="ORF">MUY27_08225</name>
</gene>
<evidence type="ECO:0000256" key="7">
    <source>
        <dbReference type="ARBA" id="ARBA00023136"/>
    </source>
</evidence>
<dbReference type="Pfam" id="PF07715">
    <property type="entry name" value="Plug"/>
    <property type="match status" value="1"/>
</dbReference>
<evidence type="ECO:0000313" key="15">
    <source>
        <dbReference type="EMBL" id="MCJ8209692.1"/>
    </source>
</evidence>
<keyword evidence="2 10" id="KW-0813">Transport</keyword>
<evidence type="ECO:0000313" key="16">
    <source>
        <dbReference type="Proteomes" id="UP001139450"/>
    </source>
</evidence>
<organism evidence="15 16">
    <name type="scientific">Mucilaginibacter straminoryzae</name>
    <dbReference type="NCBI Taxonomy" id="2932774"/>
    <lineage>
        <taxon>Bacteria</taxon>
        <taxon>Pseudomonadati</taxon>
        <taxon>Bacteroidota</taxon>
        <taxon>Sphingobacteriia</taxon>
        <taxon>Sphingobacteriales</taxon>
        <taxon>Sphingobacteriaceae</taxon>
        <taxon>Mucilaginibacter</taxon>
    </lineage>
</organism>
<evidence type="ECO:0000256" key="3">
    <source>
        <dbReference type="ARBA" id="ARBA00022452"/>
    </source>
</evidence>
<evidence type="ECO:0000256" key="4">
    <source>
        <dbReference type="ARBA" id="ARBA00022692"/>
    </source>
</evidence>
<dbReference type="PROSITE" id="PS52016">
    <property type="entry name" value="TONB_DEPENDENT_REC_3"/>
    <property type="match status" value="1"/>
</dbReference>
<dbReference type="PANTHER" id="PTHR30069">
    <property type="entry name" value="TONB-DEPENDENT OUTER MEMBRANE RECEPTOR"/>
    <property type="match status" value="1"/>
</dbReference>